<evidence type="ECO:0000256" key="2">
    <source>
        <dbReference type="PROSITE-ProRule" id="PRU00169"/>
    </source>
</evidence>
<dbReference type="InterPro" id="IPR050595">
    <property type="entry name" value="Bact_response_regulator"/>
</dbReference>
<evidence type="ECO:0000256" key="1">
    <source>
        <dbReference type="ARBA" id="ARBA00022553"/>
    </source>
</evidence>
<gene>
    <name evidence="5" type="ORF">AB0I59_21075</name>
</gene>
<keyword evidence="6" id="KW-1185">Reference proteome</keyword>
<evidence type="ECO:0000313" key="6">
    <source>
        <dbReference type="Proteomes" id="UP001551675"/>
    </source>
</evidence>
<evidence type="ECO:0000259" key="4">
    <source>
        <dbReference type="PROSITE" id="PS50110"/>
    </source>
</evidence>
<dbReference type="RefSeq" id="WP_358135108.1">
    <property type="nucleotide sequence ID" value="NZ_JBFALK010000011.1"/>
</dbReference>
<feature type="region of interest" description="Disordered" evidence="3">
    <location>
        <begin position="115"/>
        <end position="136"/>
    </location>
</feature>
<evidence type="ECO:0000313" key="5">
    <source>
        <dbReference type="EMBL" id="MEV0971129.1"/>
    </source>
</evidence>
<dbReference type="EMBL" id="JBFALK010000011">
    <property type="protein sequence ID" value="MEV0971129.1"/>
    <property type="molecule type" value="Genomic_DNA"/>
</dbReference>
<dbReference type="PROSITE" id="PS50110">
    <property type="entry name" value="RESPONSE_REGULATORY"/>
    <property type="match status" value="1"/>
</dbReference>
<dbReference type="Gene3D" id="3.40.50.2300">
    <property type="match status" value="1"/>
</dbReference>
<protein>
    <submittedName>
        <fullName evidence="5">Response regulator</fullName>
    </submittedName>
</protein>
<name>A0ABV3GHU5_MICGL</name>
<organism evidence="5 6">
    <name type="scientific">Microtetraspora glauca</name>
    <dbReference type="NCBI Taxonomy" id="1996"/>
    <lineage>
        <taxon>Bacteria</taxon>
        <taxon>Bacillati</taxon>
        <taxon>Actinomycetota</taxon>
        <taxon>Actinomycetes</taxon>
        <taxon>Streptosporangiales</taxon>
        <taxon>Streptosporangiaceae</taxon>
        <taxon>Microtetraspora</taxon>
    </lineage>
</organism>
<dbReference type="Pfam" id="PF00072">
    <property type="entry name" value="Response_reg"/>
    <property type="match status" value="1"/>
</dbReference>
<evidence type="ECO:0000256" key="3">
    <source>
        <dbReference type="SAM" id="MobiDB-lite"/>
    </source>
</evidence>
<reference evidence="5 6" key="1">
    <citation type="submission" date="2024-06" db="EMBL/GenBank/DDBJ databases">
        <title>The Natural Products Discovery Center: Release of the First 8490 Sequenced Strains for Exploring Actinobacteria Biosynthetic Diversity.</title>
        <authorList>
            <person name="Kalkreuter E."/>
            <person name="Kautsar S.A."/>
            <person name="Yang D."/>
            <person name="Bader C.D."/>
            <person name="Teijaro C.N."/>
            <person name="Fluegel L."/>
            <person name="Davis C.M."/>
            <person name="Simpson J.R."/>
            <person name="Lauterbach L."/>
            <person name="Steele A.D."/>
            <person name="Gui C."/>
            <person name="Meng S."/>
            <person name="Li G."/>
            <person name="Viehrig K."/>
            <person name="Ye F."/>
            <person name="Su P."/>
            <person name="Kiefer A.F."/>
            <person name="Nichols A."/>
            <person name="Cepeda A.J."/>
            <person name="Yan W."/>
            <person name="Fan B."/>
            <person name="Jiang Y."/>
            <person name="Adhikari A."/>
            <person name="Zheng C.-J."/>
            <person name="Schuster L."/>
            <person name="Cowan T.M."/>
            <person name="Smanski M.J."/>
            <person name="Chevrette M.G."/>
            <person name="De Carvalho L.P.S."/>
            <person name="Shen B."/>
        </authorList>
    </citation>
    <scope>NUCLEOTIDE SEQUENCE [LARGE SCALE GENOMIC DNA]</scope>
    <source>
        <strain evidence="5 6">NPDC050100</strain>
    </source>
</reference>
<sequence>MATRCLIIDDSDHFLVIARELLQREGFAVVGVAATAADAVLRVDEARPDVALVDIDLGQESGFDVARRLTESSHPPQIILISAYAEKDFMEMIADSPAIGFLPKSALSGTAIRELLGHPPGPLDGPTGQDRDGGSP</sequence>
<dbReference type="SUPFAM" id="SSF52172">
    <property type="entry name" value="CheY-like"/>
    <property type="match status" value="1"/>
</dbReference>
<proteinExistence type="predicted"/>
<feature type="domain" description="Response regulatory" evidence="4">
    <location>
        <begin position="4"/>
        <end position="119"/>
    </location>
</feature>
<dbReference type="PANTHER" id="PTHR44591:SF3">
    <property type="entry name" value="RESPONSE REGULATORY DOMAIN-CONTAINING PROTEIN"/>
    <property type="match status" value="1"/>
</dbReference>
<dbReference type="InterPro" id="IPR011006">
    <property type="entry name" value="CheY-like_superfamily"/>
</dbReference>
<accession>A0ABV3GHU5</accession>
<dbReference type="Proteomes" id="UP001551675">
    <property type="component" value="Unassembled WGS sequence"/>
</dbReference>
<dbReference type="SMART" id="SM00448">
    <property type="entry name" value="REC"/>
    <property type="match status" value="1"/>
</dbReference>
<feature type="modified residue" description="4-aspartylphosphate" evidence="2">
    <location>
        <position position="54"/>
    </location>
</feature>
<keyword evidence="1 2" id="KW-0597">Phosphoprotein</keyword>
<comment type="caution">
    <text evidence="5">The sequence shown here is derived from an EMBL/GenBank/DDBJ whole genome shotgun (WGS) entry which is preliminary data.</text>
</comment>
<dbReference type="InterPro" id="IPR001789">
    <property type="entry name" value="Sig_transdc_resp-reg_receiver"/>
</dbReference>
<dbReference type="PANTHER" id="PTHR44591">
    <property type="entry name" value="STRESS RESPONSE REGULATOR PROTEIN 1"/>
    <property type="match status" value="1"/>
</dbReference>
<dbReference type="CDD" id="cd00156">
    <property type="entry name" value="REC"/>
    <property type="match status" value="1"/>
</dbReference>